<keyword evidence="3" id="KW-1003">Cell membrane</keyword>
<feature type="transmembrane region" description="Helical" evidence="7">
    <location>
        <begin position="84"/>
        <end position="109"/>
    </location>
</feature>
<dbReference type="PROSITE" id="PS50928">
    <property type="entry name" value="ABC_TM1"/>
    <property type="match status" value="1"/>
</dbReference>
<evidence type="ECO:0000313" key="9">
    <source>
        <dbReference type="EMBL" id="AJT40578.1"/>
    </source>
</evidence>
<proteinExistence type="inferred from homology"/>
<dbReference type="STRING" id="1618207.UM93_01750"/>
<feature type="transmembrane region" description="Helical" evidence="7">
    <location>
        <begin position="26"/>
        <end position="47"/>
    </location>
</feature>
<sequence>MTETTRTARKKLKTARADRRWTPQKTVLFIVGVLLGLLTVFPLLWMVTSSFKPADEVNNLDLLPSHPTLENYSYVFSQVPFARYMINSFLIAAAITVLALFFHSMAAYALARLKFRGRDTIFLMIFSTLLVSAPVILIPTFIVIRTLGLLDSYAGLIIPAIFNAFGIFLLRQFYISLPAELEEAALIDGASYWRIYRSVILPLSRPIMSALAVFFFLANWNAFVLPLTITSNPDLWVVQIGIANFQQQYSSSWNYILAASTVAALPTLLIFFFFQKQIVASIKSAGFK</sequence>
<dbReference type="OrthoDB" id="3524874at2"/>
<evidence type="ECO:0000256" key="4">
    <source>
        <dbReference type="ARBA" id="ARBA00022692"/>
    </source>
</evidence>
<dbReference type="GO" id="GO:0005886">
    <property type="term" value="C:plasma membrane"/>
    <property type="evidence" value="ECO:0007669"/>
    <property type="project" value="UniProtKB-SubCell"/>
</dbReference>
<dbReference type="InterPro" id="IPR000515">
    <property type="entry name" value="MetI-like"/>
</dbReference>
<dbReference type="EMBL" id="CP011005">
    <property type="protein sequence ID" value="AJT40578.1"/>
    <property type="molecule type" value="Genomic_DNA"/>
</dbReference>
<evidence type="ECO:0000313" key="10">
    <source>
        <dbReference type="Proteomes" id="UP000061839"/>
    </source>
</evidence>
<dbReference type="PATRIC" id="fig|1618207.4.peg.358"/>
<dbReference type="AlphaFoldDB" id="A0A0D4BW97"/>
<keyword evidence="10" id="KW-1185">Reference proteome</keyword>
<evidence type="ECO:0000256" key="6">
    <source>
        <dbReference type="ARBA" id="ARBA00023136"/>
    </source>
</evidence>
<dbReference type="InterPro" id="IPR035906">
    <property type="entry name" value="MetI-like_sf"/>
</dbReference>
<gene>
    <name evidence="9" type="ORF">UM93_01750</name>
</gene>
<dbReference type="Gene3D" id="1.10.3720.10">
    <property type="entry name" value="MetI-like"/>
    <property type="match status" value="1"/>
</dbReference>
<evidence type="ECO:0000256" key="5">
    <source>
        <dbReference type="ARBA" id="ARBA00022989"/>
    </source>
</evidence>
<evidence type="ECO:0000259" key="8">
    <source>
        <dbReference type="PROSITE" id="PS50928"/>
    </source>
</evidence>
<feature type="transmembrane region" description="Helical" evidence="7">
    <location>
        <begin position="207"/>
        <end position="229"/>
    </location>
</feature>
<keyword evidence="6 7" id="KW-0472">Membrane</keyword>
<name>A0A0D4BW97_9MICC</name>
<feature type="transmembrane region" description="Helical" evidence="7">
    <location>
        <begin position="253"/>
        <end position="274"/>
    </location>
</feature>
<dbReference type="Proteomes" id="UP000061839">
    <property type="component" value="Chromosome"/>
</dbReference>
<dbReference type="CDD" id="cd06261">
    <property type="entry name" value="TM_PBP2"/>
    <property type="match status" value="1"/>
</dbReference>
<dbReference type="Pfam" id="PF00528">
    <property type="entry name" value="BPD_transp_1"/>
    <property type="match status" value="1"/>
</dbReference>
<evidence type="ECO:0000256" key="7">
    <source>
        <dbReference type="RuleBase" id="RU363032"/>
    </source>
</evidence>
<comment type="similarity">
    <text evidence="7">Belongs to the binding-protein-dependent transport system permease family.</text>
</comment>
<keyword evidence="4 7" id="KW-0812">Transmembrane</keyword>
<feature type="transmembrane region" description="Helical" evidence="7">
    <location>
        <begin position="121"/>
        <end position="144"/>
    </location>
</feature>
<reference evidence="9 10" key="1">
    <citation type="journal article" date="2015" name="Genome Announc.">
        <title>Complete Genome Sequencing of Protease-Producing Novel Arthrobacter sp. Strain IHBB 11108 Using PacBio Single-Molecule Real-Time Sequencing Technology.</title>
        <authorList>
            <person name="Kiran S."/>
            <person name="Swarnkar M.K."/>
            <person name="Pal M."/>
            <person name="Thakur R."/>
            <person name="Tewari R."/>
            <person name="Singh A.K."/>
            <person name="Gulati A."/>
        </authorList>
    </citation>
    <scope>NUCLEOTIDE SEQUENCE [LARGE SCALE GENOMIC DNA]</scope>
    <source>
        <strain evidence="9 10">IHBB 11108</strain>
    </source>
</reference>
<dbReference type="PANTHER" id="PTHR43744">
    <property type="entry name" value="ABC TRANSPORTER PERMEASE PROTEIN MG189-RELATED-RELATED"/>
    <property type="match status" value="1"/>
</dbReference>
<protein>
    <submittedName>
        <fullName evidence="9">Sugar ABC transporter permease</fullName>
    </submittedName>
</protein>
<dbReference type="PANTHER" id="PTHR43744:SF12">
    <property type="entry name" value="ABC TRANSPORTER PERMEASE PROTEIN MG189-RELATED"/>
    <property type="match status" value="1"/>
</dbReference>
<feature type="transmembrane region" description="Helical" evidence="7">
    <location>
        <begin position="150"/>
        <end position="170"/>
    </location>
</feature>
<dbReference type="HOGENOM" id="CLU_016047_1_1_11"/>
<keyword evidence="2 7" id="KW-0813">Transport</keyword>
<dbReference type="RefSeq" id="WP_045073286.1">
    <property type="nucleotide sequence ID" value="NZ_CP011005.1"/>
</dbReference>
<feature type="domain" description="ABC transmembrane type-1" evidence="8">
    <location>
        <begin position="85"/>
        <end position="274"/>
    </location>
</feature>
<evidence type="ECO:0000256" key="1">
    <source>
        <dbReference type="ARBA" id="ARBA00004651"/>
    </source>
</evidence>
<dbReference type="KEGG" id="ari:UM93_01750"/>
<keyword evidence="5 7" id="KW-1133">Transmembrane helix</keyword>
<organism evidence="9 10">
    <name type="scientific">Psychromicrobium lacuslunae</name>
    <dbReference type="NCBI Taxonomy" id="1618207"/>
    <lineage>
        <taxon>Bacteria</taxon>
        <taxon>Bacillati</taxon>
        <taxon>Actinomycetota</taxon>
        <taxon>Actinomycetes</taxon>
        <taxon>Micrococcales</taxon>
        <taxon>Micrococcaceae</taxon>
        <taxon>Psychromicrobium</taxon>
    </lineage>
</organism>
<evidence type="ECO:0000256" key="2">
    <source>
        <dbReference type="ARBA" id="ARBA00022448"/>
    </source>
</evidence>
<accession>A0A0D4BW97</accession>
<comment type="subcellular location">
    <subcellularLocation>
        <location evidence="1 7">Cell membrane</location>
        <topology evidence="1 7">Multi-pass membrane protein</topology>
    </subcellularLocation>
</comment>
<dbReference type="GO" id="GO:0055085">
    <property type="term" value="P:transmembrane transport"/>
    <property type="evidence" value="ECO:0007669"/>
    <property type="project" value="InterPro"/>
</dbReference>
<dbReference type="SUPFAM" id="SSF161098">
    <property type="entry name" value="MetI-like"/>
    <property type="match status" value="1"/>
</dbReference>
<evidence type="ECO:0000256" key="3">
    <source>
        <dbReference type="ARBA" id="ARBA00022475"/>
    </source>
</evidence>